<name>A0A1B6KN74_9HEMI</name>
<dbReference type="EMBL" id="GEBQ01027101">
    <property type="protein sequence ID" value="JAT12876.1"/>
    <property type="molecule type" value="Transcribed_RNA"/>
</dbReference>
<dbReference type="PANTHER" id="PTHR10352">
    <property type="entry name" value="EUKARYOTIC TRANSLATION INITIATION FACTOR 3 SUBUNIT G"/>
    <property type="match status" value="1"/>
</dbReference>
<dbReference type="SMART" id="SM00360">
    <property type="entry name" value="RRM"/>
    <property type="match status" value="1"/>
</dbReference>
<dbReference type="InterPro" id="IPR000504">
    <property type="entry name" value="RRM_dom"/>
</dbReference>
<dbReference type="AlphaFoldDB" id="A0A1B6KN74"/>
<dbReference type="InterPro" id="IPR035979">
    <property type="entry name" value="RBD_domain_sf"/>
</dbReference>
<dbReference type="SUPFAM" id="SSF54928">
    <property type="entry name" value="RNA-binding domain, RBD"/>
    <property type="match status" value="1"/>
</dbReference>
<dbReference type="CDD" id="cd12377">
    <property type="entry name" value="RRM3_Hu"/>
    <property type="match status" value="1"/>
</dbReference>
<evidence type="ECO:0000313" key="5">
    <source>
        <dbReference type="EMBL" id="JAT37992.1"/>
    </source>
</evidence>
<dbReference type="Pfam" id="PF00076">
    <property type="entry name" value="RRM_1"/>
    <property type="match status" value="1"/>
</dbReference>
<evidence type="ECO:0000313" key="4">
    <source>
        <dbReference type="EMBL" id="JAT12876.1"/>
    </source>
</evidence>
<dbReference type="EMBL" id="GEBQ01001985">
    <property type="protein sequence ID" value="JAT37992.1"/>
    <property type="molecule type" value="Transcribed_RNA"/>
</dbReference>
<sequence>MMSAHNENESEWSIFVNNLTSEIEENVLWELFGPFGALKSIKVIRDHQTNKCRGFGFVTMINYDEAVVAIKALDGYTLGNRVLQVSFAVNKNNPKDKARLVIVSQRKSFT</sequence>
<feature type="domain" description="RRM" evidence="3">
    <location>
        <begin position="12"/>
        <end position="90"/>
    </location>
</feature>
<dbReference type="GO" id="GO:0003723">
    <property type="term" value="F:RNA binding"/>
    <property type="evidence" value="ECO:0007669"/>
    <property type="project" value="UniProtKB-UniRule"/>
</dbReference>
<dbReference type="InterPro" id="IPR012677">
    <property type="entry name" value="Nucleotide-bd_a/b_plait_sf"/>
</dbReference>
<gene>
    <name evidence="5" type="ORF">g.11393</name>
    <name evidence="4" type="ORF">g.11394</name>
</gene>
<dbReference type="Gene3D" id="3.30.70.330">
    <property type="match status" value="1"/>
</dbReference>
<proteinExistence type="predicted"/>
<evidence type="ECO:0000256" key="2">
    <source>
        <dbReference type="PROSITE-ProRule" id="PRU00176"/>
    </source>
</evidence>
<keyword evidence="1 2" id="KW-0694">RNA-binding</keyword>
<organism evidence="4">
    <name type="scientific">Graphocephala atropunctata</name>
    <dbReference type="NCBI Taxonomy" id="36148"/>
    <lineage>
        <taxon>Eukaryota</taxon>
        <taxon>Metazoa</taxon>
        <taxon>Ecdysozoa</taxon>
        <taxon>Arthropoda</taxon>
        <taxon>Hexapoda</taxon>
        <taxon>Insecta</taxon>
        <taxon>Pterygota</taxon>
        <taxon>Neoptera</taxon>
        <taxon>Paraneoptera</taxon>
        <taxon>Hemiptera</taxon>
        <taxon>Auchenorrhyncha</taxon>
        <taxon>Membracoidea</taxon>
        <taxon>Cicadellidae</taxon>
        <taxon>Cicadellinae</taxon>
        <taxon>Cicadellini</taxon>
        <taxon>Graphocephala</taxon>
    </lineage>
</organism>
<protein>
    <recommendedName>
        <fullName evidence="3">RRM domain-containing protein</fullName>
    </recommendedName>
</protein>
<dbReference type="PROSITE" id="PS50102">
    <property type="entry name" value="RRM"/>
    <property type="match status" value="1"/>
</dbReference>
<reference evidence="4" key="1">
    <citation type="submission" date="2015-11" db="EMBL/GenBank/DDBJ databases">
        <title>De novo transcriptome assembly of four potential Pierce s Disease insect vectors from Arizona vineyards.</title>
        <authorList>
            <person name="Tassone E.E."/>
        </authorList>
    </citation>
    <scope>NUCLEOTIDE SEQUENCE</scope>
</reference>
<evidence type="ECO:0000259" key="3">
    <source>
        <dbReference type="PROSITE" id="PS50102"/>
    </source>
</evidence>
<accession>A0A1B6KN74</accession>
<evidence type="ECO:0000256" key="1">
    <source>
        <dbReference type="ARBA" id="ARBA00022884"/>
    </source>
</evidence>